<evidence type="ECO:0000256" key="12">
    <source>
        <dbReference type="RuleBase" id="RU363075"/>
    </source>
</evidence>
<comment type="subcellular location">
    <subcellularLocation>
        <location evidence="1 12">Endoplasmic reticulum membrane</location>
        <topology evidence="1 12">Multi-pass membrane protein</topology>
    </subcellularLocation>
</comment>
<comment type="pathway">
    <text evidence="2">Protein modification; protein glycosylation.</text>
</comment>
<keyword evidence="14" id="KW-1185">Reference proteome</keyword>
<evidence type="ECO:0000256" key="10">
    <source>
        <dbReference type="ARBA" id="ARBA00044721"/>
    </source>
</evidence>
<dbReference type="PANTHER" id="PTHR22760">
    <property type="entry name" value="GLYCOSYLTRANSFERASE"/>
    <property type="match status" value="1"/>
</dbReference>
<feature type="transmembrane region" description="Helical" evidence="12">
    <location>
        <begin position="241"/>
        <end position="260"/>
    </location>
</feature>
<protein>
    <recommendedName>
        <fullName evidence="12">Mannosyltransferase</fullName>
        <ecNumber evidence="12">2.4.1.-</ecNumber>
    </recommendedName>
</protein>
<feature type="transmembrane region" description="Helical" evidence="12">
    <location>
        <begin position="280"/>
        <end position="302"/>
    </location>
</feature>
<evidence type="ECO:0000256" key="11">
    <source>
        <dbReference type="ARBA" id="ARBA00048899"/>
    </source>
</evidence>
<evidence type="ECO:0000256" key="5">
    <source>
        <dbReference type="ARBA" id="ARBA00022679"/>
    </source>
</evidence>
<accession>A0ABR0XUN1</accession>
<dbReference type="Pfam" id="PF03901">
    <property type="entry name" value="Glyco_transf_22"/>
    <property type="match status" value="1"/>
</dbReference>
<sequence length="556" mass="62525">MALNSKFMQLYGYDVLLGSIAAFYVFMAPYTKVEESFNVQYDHLEFPGVVPRTFIGEISYTIFSNAKYALFLLGALIVSTLASPFVLSASLLQLPKIYSLYAVGVLQKYFICKGYLRKNVLCHSFTVNCSCMPDSLTLCNGPFAEEYTVAIKKNFGSQVEAFFVILTALQFHMLFYSTRPLPNILAFGLVNLAYGYWFKGSFYAALNSLICATIVFRCDILLLVSPLGLELLLSRSISLRKALLSCGITVLFCIGLTTLVDSVVWRKLLWPELETHAFHWYFTSALPRSLLAAYPLFVLGVLLDRRVLFYIIPVLSFVLLYSKLPHKELRFIINSLPMFNLSAAVAASRMYVDTVSGENFRIVLLFILCSAIPSSLSVKTESGFTNLPSIWTVGSPAAVFNPIKCNSAIGFLWFAYAPKGEEPCYLLVKYKLETAYAHATQTTCWHLKNNSKEVWVHVDTFSAMNGISRFCENDEPWRYSKEEGIPLQEFQSRNFTYLLSEHALINGYKCLFSIKGFSGARVHAGFPPISLVKKPKVYVHGNAENGEIIHRSWPGC</sequence>
<keyword evidence="7 12" id="KW-0256">Endoplasmic reticulum</keyword>
<evidence type="ECO:0000256" key="2">
    <source>
        <dbReference type="ARBA" id="ARBA00004922"/>
    </source>
</evidence>
<evidence type="ECO:0000256" key="1">
    <source>
        <dbReference type="ARBA" id="ARBA00004477"/>
    </source>
</evidence>
<feature type="transmembrane region" description="Helical" evidence="12">
    <location>
        <begin position="307"/>
        <end position="325"/>
    </location>
</feature>
<dbReference type="PANTHER" id="PTHR22760:SF1">
    <property type="entry name" value="DOL-P-MAN:MAN(7)GLCNAC(2)-PP-DOL ALPHA-1,6-MANNOSYLTRANSFERASE"/>
    <property type="match status" value="1"/>
</dbReference>
<keyword evidence="4 12" id="KW-0328">Glycosyltransferase</keyword>
<evidence type="ECO:0000256" key="3">
    <source>
        <dbReference type="ARBA" id="ARBA00007063"/>
    </source>
</evidence>
<feature type="transmembrane region" description="Helical" evidence="12">
    <location>
        <begin position="68"/>
        <end position="92"/>
    </location>
</feature>
<evidence type="ECO:0000313" key="14">
    <source>
        <dbReference type="Proteomes" id="UP001318860"/>
    </source>
</evidence>
<dbReference type="EMBL" id="JABTTQ020000002">
    <property type="protein sequence ID" value="KAK6162689.1"/>
    <property type="molecule type" value="Genomic_DNA"/>
</dbReference>
<keyword evidence="6 12" id="KW-0812">Transmembrane</keyword>
<keyword evidence="8 12" id="KW-1133">Transmembrane helix</keyword>
<comment type="similarity">
    <text evidence="3 12">Belongs to the glycosyltransferase 22 family.</text>
</comment>
<feature type="transmembrane region" description="Helical" evidence="12">
    <location>
        <begin position="181"/>
        <end position="198"/>
    </location>
</feature>
<evidence type="ECO:0000256" key="8">
    <source>
        <dbReference type="ARBA" id="ARBA00022989"/>
    </source>
</evidence>
<dbReference type="EC" id="2.4.1.-" evidence="12"/>
<comment type="catalytic activity">
    <reaction evidence="11">
        <text>an alpha-D-Man-(1-&gt;2)-alpha-D-Man-(1-&gt;2)-alpha-D-Man-(1-&gt;3)-[alpha-D-Man-(1-&gt;2)-alpha-D-Man-(1-&gt;3)-alpha-D-Man-(1-&gt;6)]-beta-D-Man-(1-&gt;4)-beta-D-GlcNAc-(1-&gt;4)-alpha-D-GlcNAc-diphospho-di-trans,poly-cis-dolichol + a di-trans,poly-cis-dolichyl beta-D-mannosyl phosphate = an alpha-D-Man-(1-&gt;2)-alpha-D-Man-(1-&gt;2)-alpha-D-Man-(1-&gt;3)-[alpha-D-Man-(1-&gt;2)-alpha-D-Man-(1-&gt;3)-[alpha-D-Man-(1-&gt;6)]-alpha-D-Man-(1-&gt;6)]-beta-D-Man-(1-&gt;4)-beta-D-GlcNAc-(1-&gt;4)-alpha-D-GlcNAc-diphospho-di-trans,poly-cis-dolichol + a di-trans,poly-cis-dolichyl phosphate + H(+)</text>
        <dbReference type="Rhea" id="RHEA:29535"/>
        <dbReference type="Rhea" id="RHEA-COMP:19498"/>
        <dbReference type="Rhea" id="RHEA-COMP:19501"/>
        <dbReference type="Rhea" id="RHEA-COMP:19518"/>
        <dbReference type="Rhea" id="RHEA-COMP:19519"/>
        <dbReference type="ChEBI" id="CHEBI:15378"/>
        <dbReference type="ChEBI" id="CHEBI:57683"/>
        <dbReference type="ChEBI" id="CHEBI:58211"/>
        <dbReference type="ChEBI" id="CHEBI:132517"/>
        <dbReference type="ChEBI" id="CHEBI:132519"/>
        <dbReference type="EC" id="2.4.1.260"/>
    </reaction>
    <physiologicalReaction direction="left-to-right" evidence="11">
        <dbReference type="Rhea" id="RHEA:29536"/>
    </physiologicalReaction>
</comment>
<dbReference type="Proteomes" id="UP001318860">
    <property type="component" value="Unassembled WGS sequence"/>
</dbReference>
<evidence type="ECO:0000256" key="4">
    <source>
        <dbReference type="ARBA" id="ARBA00022676"/>
    </source>
</evidence>
<name>A0ABR0XUN1_REHGL</name>
<evidence type="ECO:0000313" key="13">
    <source>
        <dbReference type="EMBL" id="KAK6162689.1"/>
    </source>
</evidence>
<proteinExistence type="inferred from homology"/>
<organism evidence="13 14">
    <name type="scientific">Rehmannia glutinosa</name>
    <name type="common">Chinese foxglove</name>
    <dbReference type="NCBI Taxonomy" id="99300"/>
    <lineage>
        <taxon>Eukaryota</taxon>
        <taxon>Viridiplantae</taxon>
        <taxon>Streptophyta</taxon>
        <taxon>Embryophyta</taxon>
        <taxon>Tracheophyta</taxon>
        <taxon>Spermatophyta</taxon>
        <taxon>Magnoliopsida</taxon>
        <taxon>eudicotyledons</taxon>
        <taxon>Gunneridae</taxon>
        <taxon>Pentapetalae</taxon>
        <taxon>asterids</taxon>
        <taxon>lamiids</taxon>
        <taxon>Lamiales</taxon>
        <taxon>Orobanchaceae</taxon>
        <taxon>Rehmannieae</taxon>
        <taxon>Rehmannia</taxon>
    </lineage>
</organism>
<dbReference type="InterPro" id="IPR005599">
    <property type="entry name" value="GPI_mannosylTrfase"/>
</dbReference>
<comment type="caution">
    <text evidence="13">The sequence shown here is derived from an EMBL/GenBank/DDBJ whole genome shotgun (WGS) entry which is preliminary data.</text>
</comment>
<evidence type="ECO:0000256" key="9">
    <source>
        <dbReference type="ARBA" id="ARBA00023136"/>
    </source>
</evidence>
<gene>
    <name evidence="13" type="ORF">DH2020_002530</name>
</gene>
<evidence type="ECO:0000256" key="7">
    <source>
        <dbReference type="ARBA" id="ARBA00022824"/>
    </source>
</evidence>
<feature type="transmembrane region" description="Helical" evidence="12">
    <location>
        <begin position="12"/>
        <end position="30"/>
    </location>
</feature>
<comment type="function">
    <text evidence="10">Mannosyltransferase that operates in the biosynthetic pathway of dolichol-linked oligosaccharides, the glycan precursors employed in protein asparagine (N)-glycosylation. The assembly of dolichol-linked oligosaccharides begins on the cytosolic side of the endoplasmic reticulum membrane and finishes in its lumen. The sequential addition of sugars to dolichol pyrophosphate produces dolichol-linked oligosaccharides containing fourteen sugars, including two GlcNAcs, nine mannoses and three glucoses. Once assembled, the oligosaccharide is transferred from the lipid to nascent proteins by oligosaccharyltransferases. In the lumen of the endoplasmic reticulum, adds the eighth mannose residue in an alpha-1,6 linkage onto Man(7)GlcNAc(2)-PP-dolichol to produce Man(8)GlcNAc(2)-PP-dolichol.</text>
</comment>
<evidence type="ECO:0000256" key="6">
    <source>
        <dbReference type="ARBA" id="ARBA00022692"/>
    </source>
</evidence>
<keyword evidence="9 12" id="KW-0472">Membrane</keyword>
<reference evidence="13 14" key="1">
    <citation type="journal article" date="2021" name="Comput. Struct. Biotechnol. J.">
        <title>De novo genome assembly of the potent medicinal plant Rehmannia glutinosa using nanopore technology.</title>
        <authorList>
            <person name="Ma L."/>
            <person name="Dong C."/>
            <person name="Song C."/>
            <person name="Wang X."/>
            <person name="Zheng X."/>
            <person name="Niu Y."/>
            <person name="Chen S."/>
            <person name="Feng W."/>
        </authorList>
    </citation>
    <scope>NUCLEOTIDE SEQUENCE [LARGE SCALE GENOMIC DNA]</scope>
    <source>
        <strain evidence="13">DH-2019</strain>
    </source>
</reference>
<keyword evidence="5" id="KW-0808">Transferase</keyword>